<dbReference type="PRINTS" id="PR00081">
    <property type="entry name" value="GDHRDH"/>
</dbReference>
<dbReference type="Proteomes" id="UP000829685">
    <property type="component" value="Unassembled WGS sequence"/>
</dbReference>
<comment type="caution">
    <text evidence="2">The sequence shown here is derived from an EMBL/GenBank/DDBJ whole genome shotgun (WGS) entry which is preliminary data.</text>
</comment>
<dbReference type="Pfam" id="PF00106">
    <property type="entry name" value="adh_short"/>
    <property type="match status" value="1"/>
</dbReference>
<sequence>MPPSADFIPPSFTWSLWQSLKGTYTPKVTVPDAGLRGKWVLITGSNNGIGREAAIRFARSGANLVLACRQPPSHETHPEQVVEECRAAGGGHAEDQIVEWWECDMADLSSVQTLAQRWNDTGRPLDILANNAGIPSTNRHTATSKDGFELCHQVNFLSHTLLTLSVLPSIAKAPSPRIVCTTSCLHYLGVYNLSNANTGVDAYANNKLYFQIWLTELQVRLLQHPDYAHIVVHGVHPGYVNSGIWARAQGLSLAAFMSDPIFWISKILVAWVGIDPHQGALAIYNAATSHECGMQSDGADEFRGGAKYFNLTSENEPSPYTRDAASRKDVWEFIVGELGLGKKFHITPELERMVLD</sequence>
<dbReference type="PANTHER" id="PTHR43157">
    <property type="entry name" value="PHOSPHATIDYLINOSITOL-GLYCAN BIOSYNTHESIS CLASS F PROTEIN-RELATED"/>
    <property type="match status" value="1"/>
</dbReference>
<protein>
    <recommendedName>
        <fullName evidence="4">NAD(P)-binding protein</fullName>
    </recommendedName>
</protein>
<dbReference type="AlphaFoldDB" id="A0A9P9WBG6"/>
<proteinExistence type="predicted"/>
<organism evidence="2 3">
    <name type="scientific">Neoarthrinium moseri</name>
    <dbReference type="NCBI Taxonomy" id="1658444"/>
    <lineage>
        <taxon>Eukaryota</taxon>
        <taxon>Fungi</taxon>
        <taxon>Dikarya</taxon>
        <taxon>Ascomycota</taxon>
        <taxon>Pezizomycotina</taxon>
        <taxon>Sordariomycetes</taxon>
        <taxon>Xylariomycetidae</taxon>
        <taxon>Amphisphaeriales</taxon>
        <taxon>Apiosporaceae</taxon>
        <taxon>Neoarthrinium</taxon>
    </lineage>
</organism>
<dbReference type="GO" id="GO:0016491">
    <property type="term" value="F:oxidoreductase activity"/>
    <property type="evidence" value="ECO:0007669"/>
    <property type="project" value="UniProtKB-KW"/>
</dbReference>
<evidence type="ECO:0000256" key="1">
    <source>
        <dbReference type="ARBA" id="ARBA00023002"/>
    </source>
</evidence>
<reference evidence="2" key="1">
    <citation type="submission" date="2021-03" db="EMBL/GenBank/DDBJ databases">
        <title>Revisited historic fungal species revealed as producer of novel bioactive compounds through whole genome sequencing and comparative genomics.</title>
        <authorList>
            <person name="Vignolle G.A."/>
            <person name="Hochenegger N."/>
            <person name="Mach R.L."/>
            <person name="Mach-Aigner A.R."/>
            <person name="Javad Rahimi M."/>
            <person name="Salim K.A."/>
            <person name="Chan C.M."/>
            <person name="Lim L.B.L."/>
            <person name="Cai F."/>
            <person name="Druzhinina I.S."/>
            <person name="U'Ren J.M."/>
            <person name="Derntl C."/>
        </authorList>
    </citation>
    <scope>NUCLEOTIDE SEQUENCE</scope>
    <source>
        <strain evidence="2">TUCIM 5799</strain>
    </source>
</reference>
<evidence type="ECO:0000313" key="2">
    <source>
        <dbReference type="EMBL" id="KAI1855929.1"/>
    </source>
</evidence>
<evidence type="ECO:0000313" key="3">
    <source>
        <dbReference type="Proteomes" id="UP000829685"/>
    </source>
</evidence>
<keyword evidence="1" id="KW-0560">Oxidoreductase</keyword>
<accession>A0A9P9WBG6</accession>
<dbReference type="PANTHER" id="PTHR43157:SF31">
    <property type="entry name" value="PHOSPHATIDYLINOSITOL-GLYCAN BIOSYNTHESIS CLASS F PROTEIN"/>
    <property type="match status" value="1"/>
</dbReference>
<dbReference type="SUPFAM" id="SSF51735">
    <property type="entry name" value="NAD(P)-binding Rossmann-fold domains"/>
    <property type="match status" value="1"/>
</dbReference>
<keyword evidence="3" id="KW-1185">Reference proteome</keyword>
<gene>
    <name evidence="2" type="ORF">JX265_012012</name>
</gene>
<dbReference type="Gene3D" id="3.40.50.720">
    <property type="entry name" value="NAD(P)-binding Rossmann-like Domain"/>
    <property type="match status" value="1"/>
</dbReference>
<name>A0A9P9WBG6_9PEZI</name>
<dbReference type="InterPro" id="IPR002347">
    <property type="entry name" value="SDR_fam"/>
</dbReference>
<evidence type="ECO:0008006" key="4">
    <source>
        <dbReference type="Google" id="ProtNLM"/>
    </source>
</evidence>
<dbReference type="InterPro" id="IPR036291">
    <property type="entry name" value="NAD(P)-bd_dom_sf"/>
</dbReference>
<dbReference type="EMBL" id="JAFIMR010000048">
    <property type="protein sequence ID" value="KAI1855929.1"/>
    <property type="molecule type" value="Genomic_DNA"/>
</dbReference>